<proteinExistence type="predicted"/>
<dbReference type="EMBL" id="NTJZ01000004">
    <property type="protein sequence ID" value="PDH34341.1"/>
    <property type="molecule type" value="Genomic_DNA"/>
</dbReference>
<evidence type="ECO:0000259" key="1">
    <source>
        <dbReference type="Pfam" id="PF19837"/>
    </source>
</evidence>
<evidence type="ECO:0000313" key="2">
    <source>
        <dbReference type="EMBL" id="PDH34341.1"/>
    </source>
</evidence>
<organism evidence="2 3">
    <name type="scientific">OM182 bacterium MED-G28</name>
    <dbReference type="NCBI Taxonomy" id="1986256"/>
    <lineage>
        <taxon>Bacteria</taxon>
        <taxon>Pseudomonadati</taxon>
        <taxon>Pseudomonadota</taxon>
        <taxon>Gammaproteobacteria</taxon>
        <taxon>OMG group</taxon>
        <taxon>OM182 clade</taxon>
    </lineage>
</organism>
<protein>
    <recommendedName>
        <fullName evidence="1">DUF6316 domain-containing protein</fullName>
    </recommendedName>
</protein>
<gene>
    <name evidence="2" type="ORF">CNF02_06010</name>
</gene>
<name>A0A2A5WD85_9GAMM</name>
<sequence length="66" mass="7994">MSNSRQYKQLVSDNPDSSDRIFSLQNLWYFQTQEGDQIGPFRYRSEAQTNLDQFMRQLKEKLREET</sequence>
<dbReference type="AlphaFoldDB" id="A0A2A5WD85"/>
<dbReference type="InterPro" id="IPR045630">
    <property type="entry name" value="DUF6316"/>
</dbReference>
<dbReference type="Proteomes" id="UP000219329">
    <property type="component" value="Unassembled WGS sequence"/>
</dbReference>
<feature type="domain" description="DUF6316" evidence="1">
    <location>
        <begin position="16"/>
        <end position="59"/>
    </location>
</feature>
<comment type="caution">
    <text evidence="2">The sequence shown here is derived from an EMBL/GenBank/DDBJ whole genome shotgun (WGS) entry which is preliminary data.</text>
</comment>
<evidence type="ECO:0000313" key="3">
    <source>
        <dbReference type="Proteomes" id="UP000219329"/>
    </source>
</evidence>
<dbReference type="Pfam" id="PF19837">
    <property type="entry name" value="DUF6316"/>
    <property type="match status" value="1"/>
</dbReference>
<reference evidence="2 3" key="1">
    <citation type="submission" date="2017-08" db="EMBL/GenBank/DDBJ databases">
        <title>Fine stratification of microbial communities through a metagenomic profile of the photic zone.</title>
        <authorList>
            <person name="Haro-Moreno J.M."/>
            <person name="Lopez-Perez M."/>
            <person name="De La Torre J."/>
            <person name="Picazo A."/>
            <person name="Camacho A."/>
            <person name="Rodriguez-Valera F."/>
        </authorList>
    </citation>
    <scope>NUCLEOTIDE SEQUENCE [LARGE SCALE GENOMIC DNA]</scope>
    <source>
        <strain evidence="2">MED-G28</strain>
    </source>
</reference>
<accession>A0A2A5WD85</accession>